<name>A0A3N6NK99_NATCH</name>
<evidence type="ECO:0000259" key="1">
    <source>
        <dbReference type="Pfam" id="PF02538"/>
    </source>
</evidence>
<dbReference type="PANTHER" id="PTHR11365:SF23">
    <property type="entry name" value="HYPOTHETICAL 5-OXOPROLINASE (EUROFUNG)-RELATED"/>
    <property type="match status" value="1"/>
</dbReference>
<dbReference type="AlphaFoldDB" id="A0A3N6NK99"/>
<evidence type="ECO:0000313" key="3">
    <source>
        <dbReference type="Proteomes" id="UP000281431"/>
    </source>
</evidence>
<sequence length="600" mass="65718">MSDTNATGRTDVDAATVEVVRNYLTSAATEMQRTLIRTAYNTIVYEILDFGISLYDRDRNLIADSPGLALFLGANDYALEKVIEHVGEEDLAPGDVILMNYPYWSSTHTLDVGVFAPIFREGPEVPRAENELLGYAATRAHWLDLGAKDEGYVLDSTDVHQEGVIFPGTKVHKRGEPDEEVLDLIRFNSRLPDKVLGDLNAQIAAIRTGTRRLRELHEKYGGETIDACIDRIQDHGERTAREAVRDLPDGTWSAVDHADGTTGDGIRIEVEVTIDGDEVHVDFSGSADQVDEPLNIPRGMTETVCKLCFKTITTPKEDSNAGQYEPLSIHAPEGNLFNASYPAPTFTIWTAIVSVDVVFEALSKAMPDRIPASSGGDLNDVMLFGEDPETGRQFVEANNDAVGWGGTDDHDGANAIMHVTETMVQNIPVEVFENKAPVSFDRLSLRQDSGGAGKHRGGLGLRRDFRIDHPVGALSIVQKTRTAGWGIDGGEPGAKNGIVLDLHDDADERVQVLVDNADIYDDDRRWVGMFRGTFHEGEVISNRTGGGGGYGEPFDRDLEAVLEDVIDGYVSREAAREEYGVAITDDLEIDRDETAALRSE</sequence>
<dbReference type="EMBL" id="REFZ01000008">
    <property type="protein sequence ID" value="RQG99632.1"/>
    <property type="molecule type" value="Genomic_DNA"/>
</dbReference>
<dbReference type="PANTHER" id="PTHR11365">
    <property type="entry name" value="5-OXOPROLINASE RELATED"/>
    <property type="match status" value="1"/>
</dbReference>
<dbReference type="InterPro" id="IPR003692">
    <property type="entry name" value="Hydantoinase_B"/>
</dbReference>
<gene>
    <name evidence="2" type="ORF">EA472_13295</name>
</gene>
<dbReference type="GO" id="GO:0005829">
    <property type="term" value="C:cytosol"/>
    <property type="evidence" value="ECO:0007669"/>
    <property type="project" value="TreeGrafter"/>
</dbReference>
<dbReference type="GO" id="GO:0006749">
    <property type="term" value="P:glutathione metabolic process"/>
    <property type="evidence" value="ECO:0007669"/>
    <property type="project" value="TreeGrafter"/>
</dbReference>
<dbReference type="InterPro" id="IPR045079">
    <property type="entry name" value="Oxoprolinase-like"/>
</dbReference>
<dbReference type="OrthoDB" id="8261at2157"/>
<organism evidence="2 3">
    <name type="scientific">Natrarchaeobius chitinivorans</name>
    <dbReference type="NCBI Taxonomy" id="1679083"/>
    <lineage>
        <taxon>Archaea</taxon>
        <taxon>Methanobacteriati</taxon>
        <taxon>Methanobacteriota</taxon>
        <taxon>Stenosarchaea group</taxon>
        <taxon>Halobacteria</taxon>
        <taxon>Halobacteriales</taxon>
        <taxon>Natrialbaceae</taxon>
        <taxon>Natrarchaeobius</taxon>
    </lineage>
</organism>
<protein>
    <submittedName>
        <fullName evidence="2">Hydantoinase B/oxoprolinase family protein</fullName>
    </submittedName>
</protein>
<dbReference type="Proteomes" id="UP000281431">
    <property type="component" value="Unassembled WGS sequence"/>
</dbReference>
<reference evidence="2 3" key="1">
    <citation type="submission" date="2018-10" db="EMBL/GenBank/DDBJ databases">
        <title>Natrarchaeobius chitinivorans gen. nov., sp. nov., and Natrarchaeobius haloalkaliphilus sp. nov., alkaliphilic, chitin-utilizing haloarchaea from hypersaline alkaline lakes.</title>
        <authorList>
            <person name="Sorokin D.Y."/>
            <person name="Elcheninov A.G."/>
            <person name="Kostrikina N.A."/>
            <person name="Bale N.J."/>
            <person name="Sinninghe Damste J.S."/>
            <person name="Khijniak T.V."/>
            <person name="Kublanov I.V."/>
            <person name="Toshchakov S.V."/>
        </authorList>
    </citation>
    <scope>NUCLEOTIDE SEQUENCE [LARGE SCALE GENOMIC DNA]</scope>
    <source>
        <strain evidence="2 3">AArcht7</strain>
    </source>
</reference>
<proteinExistence type="predicted"/>
<feature type="domain" description="Hydantoinase B/oxoprolinase" evidence="1">
    <location>
        <begin position="13"/>
        <end position="553"/>
    </location>
</feature>
<dbReference type="Pfam" id="PF02538">
    <property type="entry name" value="Hydantoinase_B"/>
    <property type="match status" value="1"/>
</dbReference>
<comment type="caution">
    <text evidence="2">The sequence shown here is derived from an EMBL/GenBank/DDBJ whole genome shotgun (WGS) entry which is preliminary data.</text>
</comment>
<keyword evidence="3" id="KW-1185">Reference proteome</keyword>
<evidence type="ECO:0000313" key="2">
    <source>
        <dbReference type="EMBL" id="RQG99632.1"/>
    </source>
</evidence>
<dbReference type="GO" id="GO:0017168">
    <property type="term" value="F:5-oxoprolinase (ATP-hydrolyzing) activity"/>
    <property type="evidence" value="ECO:0007669"/>
    <property type="project" value="TreeGrafter"/>
</dbReference>
<accession>A0A3N6NK99</accession>